<keyword evidence="2" id="KW-0677">Repeat</keyword>
<dbReference type="Pfam" id="PF00805">
    <property type="entry name" value="Pentapeptide"/>
    <property type="match status" value="1"/>
</dbReference>
<dbReference type="PROSITE" id="PS50294">
    <property type="entry name" value="WD_REPEATS_REGION"/>
    <property type="match status" value="2"/>
</dbReference>
<sequence length="1220" mass="133132">MNLHSDNVLVEPGFTAVLTDFGQISRSSRGPEPATDPKSGARWTHGGGVFEKALIYTAPERLANPELNPCTAASDIYSLGVIMLEILTGQRSLASHFLTSSSSDNTRKTMQIWEAVVRGDTKTINSLLSQGVSVNQRDPITDHTPLIAAVADLDNPNQTPSIPVLELLINRGAEINAFDQKTKQTILHHLCSRPNPSPAVLKFLLDRGANPNAVSAARQTPIHYLAERSKTSPLEMMRLLLDFGADVDAKGPVMWTALHLLCSSEKPFLDVMMLLLTRDIDVNARDSNQWTALHFVAHYNQDPAPALKILVDAGADVNALTKRQEGIIQVLLKSKSIDRLAALDFLTYAPAGSTTSGIGGPPASASSGLGVSMFGGGGGGLGHNRKKSNASILSTSSSYTGSSLARFSSVAENETTSPTLPEGDVLLSPEEEAKEESLKKLADLIRWLIVDCGVNIEQSLAFDDPYPPSHPKNQHVLYRAIRLGMRPIVAVLLETSLVMSETYILDEALQVTEEMLTVLNQAIQPLGHGSENGTSRTSIESSHSSPTYYQPLRRRNSSVSSNGSVMQLGGNSHNVNSNGAGNVITPKSLAVAAASINRIQEIKAMLKVWRFGDQRQQLLDSVKARLARSNRRRAASQGGRHGHGEDDSSVAGGSSPVSSISSEREQREANYSKTRITRIEIYDEFVAQWIERGKKRLTEIELSYNDKLTFKQLSDLGFQQRGFTYLKGLVAAIYEHQDGNPVVHYSERDGRTNWKEPFFGNRDGSHLLREAIPPARNGDQCRFIHKSLLEYGLSLAIFGPSRHDEDTEALPSVSRRGSTSSVLSFENPYSTENTTAPEDQPPLDSPLGKRNLFLTERVQQEPVFKDQLHSVIERSKSDKAARTAAANAISILVRAGTQFTSADLRNIKTPGADLSFGIFDSAQLEGADLRKVNFRNVRMRQAKLTGAQMKGVQFGELPSLKEDKLFAARFRHMAKHTLQDYLMAASDVDSGECVHTLQGHSSVIWSVVYSPKGDRVASASYDSTVRLWDADTGECVHTLQGHSRWVRSVVYSPKGDWIASAGSDSTVKLWNVETGQCQATILGFGADAISMSFGADADALCLVTGSLDNSVRRWRITKEGAELKMVAMRSRKLDLGVIRKLLGPYLRSPAGMSLNEGQPLASDIETPNPFRLAPVSPVVTSIYSGLNGLPSTDAVEFYGHLEVNFIGESKALLGMQRWKD</sequence>
<dbReference type="AlphaFoldDB" id="A0A9P6T280"/>
<feature type="repeat" description="WD" evidence="4">
    <location>
        <begin position="1039"/>
        <end position="1080"/>
    </location>
</feature>
<feature type="region of interest" description="Disordered" evidence="5">
    <location>
        <begin position="22"/>
        <end position="43"/>
    </location>
</feature>
<dbReference type="SMART" id="SM00320">
    <property type="entry name" value="WD40"/>
    <property type="match status" value="3"/>
</dbReference>
<dbReference type="PRINTS" id="PR00320">
    <property type="entry name" value="GPROTEINBRPT"/>
</dbReference>
<feature type="repeat" description="ANK" evidence="3">
    <location>
        <begin position="182"/>
        <end position="216"/>
    </location>
</feature>
<dbReference type="PROSITE" id="PS50088">
    <property type="entry name" value="ANK_REPEAT"/>
    <property type="match status" value="4"/>
</dbReference>
<evidence type="ECO:0000313" key="8">
    <source>
        <dbReference type="Proteomes" id="UP000703661"/>
    </source>
</evidence>
<protein>
    <recommendedName>
        <fullName evidence="6">Protein kinase domain-containing protein</fullName>
    </recommendedName>
</protein>
<feature type="repeat" description="WD" evidence="4">
    <location>
        <begin position="997"/>
        <end position="1038"/>
    </location>
</feature>
<dbReference type="InterPro" id="IPR019775">
    <property type="entry name" value="WD40_repeat_CS"/>
</dbReference>
<dbReference type="PROSITE" id="PS50297">
    <property type="entry name" value="ANK_REP_REGION"/>
    <property type="match status" value="2"/>
</dbReference>
<dbReference type="InterPro" id="IPR036770">
    <property type="entry name" value="Ankyrin_rpt-contain_sf"/>
</dbReference>
<dbReference type="Proteomes" id="UP000703661">
    <property type="component" value="Unassembled WGS sequence"/>
</dbReference>
<dbReference type="Pfam" id="PF12796">
    <property type="entry name" value="Ank_2"/>
    <property type="match status" value="2"/>
</dbReference>
<evidence type="ECO:0000259" key="6">
    <source>
        <dbReference type="PROSITE" id="PS50011"/>
    </source>
</evidence>
<dbReference type="InterPro" id="IPR000719">
    <property type="entry name" value="Prot_kinase_dom"/>
</dbReference>
<dbReference type="Gene3D" id="2.160.20.80">
    <property type="entry name" value="E3 ubiquitin-protein ligase SopA"/>
    <property type="match status" value="1"/>
</dbReference>
<evidence type="ECO:0000256" key="1">
    <source>
        <dbReference type="ARBA" id="ARBA00022574"/>
    </source>
</evidence>
<feature type="region of interest" description="Disordered" evidence="5">
    <location>
        <begin position="526"/>
        <end position="579"/>
    </location>
</feature>
<feature type="compositionally biased region" description="Polar residues" evidence="5">
    <location>
        <begin position="569"/>
        <end position="579"/>
    </location>
</feature>
<evidence type="ECO:0000256" key="2">
    <source>
        <dbReference type="ARBA" id="ARBA00022737"/>
    </source>
</evidence>
<evidence type="ECO:0000256" key="5">
    <source>
        <dbReference type="SAM" id="MobiDB-lite"/>
    </source>
</evidence>
<dbReference type="InterPro" id="IPR002110">
    <property type="entry name" value="Ankyrin_rpt"/>
</dbReference>
<proteinExistence type="predicted"/>
<dbReference type="InterPro" id="IPR036322">
    <property type="entry name" value="WD40_repeat_dom_sf"/>
</dbReference>
<feature type="repeat" description="ANK" evidence="3">
    <location>
        <begin position="288"/>
        <end position="322"/>
    </location>
</feature>
<evidence type="ECO:0000256" key="3">
    <source>
        <dbReference type="PROSITE-ProRule" id="PRU00023"/>
    </source>
</evidence>
<comment type="caution">
    <text evidence="7">The sequence shown here is derived from an EMBL/GenBank/DDBJ whole genome shotgun (WGS) entry which is preliminary data.</text>
</comment>
<evidence type="ECO:0000256" key="4">
    <source>
        <dbReference type="PROSITE-ProRule" id="PRU00221"/>
    </source>
</evidence>
<dbReference type="Gene3D" id="1.10.510.10">
    <property type="entry name" value="Transferase(Phosphotransferase) domain 1"/>
    <property type="match status" value="1"/>
</dbReference>
<name>A0A9P6T280_9FUNG</name>
<accession>A0A9P6T280</accession>
<dbReference type="InterPro" id="IPR020472">
    <property type="entry name" value="WD40_PAC1"/>
</dbReference>
<feature type="compositionally biased region" description="Low complexity" evidence="5">
    <location>
        <begin position="649"/>
        <end position="661"/>
    </location>
</feature>
<dbReference type="InterPro" id="IPR011009">
    <property type="entry name" value="Kinase-like_dom_sf"/>
</dbReference>
<dbReference type="GO" id="GO:0005524">
    <property type="term" value="F:ATP binding"/>
    <property type="evidence" value="ECO:0007669"/>
    <property type="project" value="InterPro"/>
</dbReference>
<gene>
    <name evidence="7" type="ORF">BGZ80_006105</name>
</gene>
<reference evidence="7" key="1">
    <citation type="journal article" date="2020" name="Fungal Divers.">
        <title>Resolving the Mortierellaceae phylogeny through synthesis of multi-gene phylogenetics and phylogenomics.</title>
        <authorList>
            <person name="Vandepol N."/>
            <person name="Liber J."/>
            <person name="Desiro A."/>
            <person name="Na H."/>
            <person name="Kennedy M."/>
            <person name="Barry K."/>
            <person name="Grigoriev I.V."/>
            <person name="Miller A.N."/>
            <person name="O'Donnell K."/>
            <person name="Stajich J.E."/>
            <person name="Bonito G."/>
        </authorList>
    </citation>
    <scope>NUCLEOTIDE SEQUENCE</scope>
    <source>
        <strain evidence="7">NRRL 2769</strain>
    </source>
</reference>
<dbReference type="PANTHER" id="PTHR19848:SF8">
    <property type="entry name" value="F-BOX AND WD REPEAT DOMAIN CONTAINING 7"/>
    <property type="match status" value="1"/>
</dbReference>
<keyword evidence="8" id="KW-1185">Reference proteome</keyword>
<dbReference type="EMBL" id="JAAAID010000300">
    <property type="protein sequence ID" value="KAG0019251.1"/>
    <property type="molecule type" value="Genomic_DNA"/>
</dbReference>
<feature type="region of interest" description="Disordered" evidence="5">
    <location>
        <begin position="805"/>
        <end position="845"/>
    </location>
</feature>
<keyword evidence="3" id="KW-0040">ANK repeat</keyword>
<dbReference type="SMART" id="SM00248">
    <property type="entry name" value="ANK"/>
    <property type="match status" value="6"/>
</dbReference>
<feature type="compositionally biased region" description="Low complexity" evidence="5">
    <location>
        <begin position="534"/>
        <end position="547"/>
    </location>
</feature>
<feature type="region of interest" description="Disordered" evidence="5">
    <location>
        <begin position="629"/>
        <end position="669"/>
    </location>
</feature>
<evidence type="ECO:0000313" key="7">
    <source>
        <dbReference type="EMBL" id="KAG0019251.1"/>
    </source>
</evidence>
<keyword evidence="1 4" id="KW-0853">WD repeat</keyword>
<dbReference type="PANTHER" id="PTHR19848">
    <property type="entry name" value="WD40 REPEAT PROTEIN"/>
    <property type="match status" value="1"/>
</dbReference>
<dbReference type="InterPro" id="IPR001646">
    <property type="entry name" value="5peptide_repeat"/>
</dbReference>
<dbReference type="GO" id="GO:0004672">
    <property type="term" value="F:protein kinase activity"/>
    <property type="evidence" value="ECO:0007669"/>
    <property type="project" value="InterPro"/>
</dbReference>
<dbReference type="PROSITE" id="PS50082">
    <property type="entry name" value="WD_REPEATS_2"/>
    <property type="match status" value="2"/>
</dbReference>
<feature type="domain" description="Protein kinase" evidence="6">
    <location>
        <begin position="1"/>
        <end position="213"/>
    </location>
</feature>
<feature type="repeat" description="ANK" evidence="3">
    <location>
        <begin position="141"/>
        <end position="180"/>
    </location>
</feature>
<dbReference type="SUPFAM" id="SSF141571">
    <property type="entry name" value="Pentapeptide repeat-like"/>
    <property type="match status" value="1"/>
</dbReference>
<dbReference type="CDD" id="cd00200">
    <property type="entry name" value="WD40"/>
    <property type="match status" value="1"/>
</dbReference>
<dbReference type="Pfam" id="PF00400">
    <property type="entry name" value="WD40"/>
    <property type="match status" value="2"/>
</dbReference>
<feature type="repeat" description="ANK" evidence="3">
    <location>
        <begin position="217"/>
        <end position="252"/>
    </location>
</feature>
<dbReference type="SUPFAM" id="SSF50978">
    <property type="entry name" value="WD40 repeat-like"/>
    <property type="match status" value="1"/>
</dbReference>
<organism evidence="7 8">
    <name type="scientific">Entomortierella chlamydospora</name>
    <dbReference type="NCBI Taxonomy" id="101097"/>
    <lineage>
        <taxon>Eukaryota</taxon>
        <taxon>Fungi</taxon>
        <taxon>Fungi incertae sedis</taxon>
        <taxon>Mucoromycota</taxon>
        <taxon>Mortierellomycotina</taxon>
        <taxon>Mortierellomycetes</taxon>
        <taxon>Mortierellales</taxon>
        <taxon>Mortierellaceae</taxon>
        <taxon>Entomortierella</taxon>
    </lineage>
</organism>
<dbReference type="InterPro" id="IPR001680">
    <property type="entry name" value="WD40_rpt"/>
</dbReference>
<dbReference type="Gene3D" id="2.130.10.10">
    <property type="entry name" value="YVTN repeat-like/Quinoprotein amine dehydrogenase"/>
    <property type="match status" value="1"/>
</dbReference>
<dbReference type="PROSITE" id="PS50011">
    <property type="entry name" value="PROTEIN_KINASE_DOM"/>
    <property type="match status" value="1"/>
</dbReference>
<dbReference type="Gene3D" id="1.25.40.20">
    <property type="entry name" value="Ankyrin repeat-containing domain"/>
    <property type="match status" value="2"/>
</dbReference>
<dbReference type="PROSITE" id="PS00678">
    <property type="entry name" value="WD_REPEATS_1"/>
    <property type="match status" value="2"/>
</dbReference>
<feature type="compositionally biased region" description="Polar residues" evidence="5">
    <location>
        <begin position="815"/>
        <end position="837"/>
    </location>
</feature>
<dbReference type="InterPro" id="IPR015943">
    <property type="entry name" value="WD40/YVTN_repeat-like_dom_sf"/>
</dbReference>
<dbReference type="SUPFAM" id="SSF56112">
    <property type="entry name" value="Protein kinase-like (PK-like)"/>
    <property type="match status" value="1"/>
</dbReference>
<dbReference type="SUPFAM" id="SSF48403">
    <property type="entry name" value="Ankyrin repeat"/>
    <property type="match status" value="1"/>
</dbReference>